<organism evidence="2 3">
    <name type="scientific">Komagataella pastoris</name>
    <name type="common">Yeast</name>
    <name type="synonym">Pichia pastoris</name>
    <dbReference type="NCBI Taxonomy" id="4922"/>
    <lineage>
        <taxon>Eukaryota</taxon>
        <taxon>Fungi</taxon>
        <taxon>Dikarya</taxon>
        <taxon>Ascomycota</taxon>
        <taxon>Saccharomycotina</taxon>
        <taxon>Pichiomycetes</taxon>
        <taxon>Pichiales</taxon>
        <taxon>Pichiaceae</taxon>
        <taxon>Komagataella</taxon>
    </lineage>
</organism>
<evidence type="ECO:0000313" key="2">
    <source>
        <dbReference type="EMBL" id="ANZ76600.1"/>
    </source>
</evidence>
<dbReference type="Pfam" id="PF02194">
    <property type="entry name" value="PXA"/>
    <property type="match status" value="1"/>
</dbReference>
<gene>
    <name evidence="2" type="ORF">ATY40_BA7503819</name>
</gene>
<dbReference type="PROSITE" id="PS51207">
    <property type="entry name" value="PXA"/>
    <property type="match status" value="1"/>
</dbReference>
<dbReference type="OrthoDB" id="5582218at2759"/>
<feature type="domain" description="PXA" evidence="1">
    <location>
        <begin position="52"/>
        <end position="226"/>
    </location>
</feature>
<dbReference type="GO" id="GO:0035091">
    <property type="term" value="F:phosphatidylinositol binding"/>
    <property type="evidence" value="ECO:0007669"/>
    <property type="project" value="TreeGrafter"/>
</dbReference>
<sequence>METKVKKIRVVKAKAKQLDKNSPEYLDNLIKSLFVGRQVGSLQDQLPALTTSTDVDKQLYALIGLLFKNFIFNWYPGDQPELTHELVGITAHVTRNLQQRINSFEIYEMLLDDTFTILNLHLEKIRYSKKVATSRFDKSSGDSWADTFKVISTHPALVDPRTQARYLEIVTDCITPLLLPYDEWDSAVAKDIFGDILNGILLKNCVENLSEAYMIWDIIELGCKVIIEKQEIKKEQEQNRYSSFFSTQGISNAIRSLSHLAAYSTSVNVKRDYQGSLTNYAIFPFLNKLLELESKIPLFVGILKLSFTFLTHRGNRLLHNLATNLLAKSILNDAFISNGIKTIRNMYFPGDTVFIREEKFIPKTDAEIEEYRQKCKGVVLKALSLDSLKHVRFMVTETDVDNFLNSFLNKDVNKELVMNLVDLILSKLFPELMEYTENEIKAHSMVH</sequence>
<accession>A0A1B2JEX6</accession>
<protein>
    <submittedName>
        <fullName evidence="2">BA75_03819T0</fullName>
    </submittedName>
</protein>
<name>A0A1B2JEX6_PICPA</name>
<evidence type="ECO:0000313" key="3">
    <source>
        <dbReference type="Proteomes" id="UP000094565"/>
    </source>
</evidence>
<dbReference type="PANTHER" id="PTHR22775:SF3">
    <property type="entry name" value="SORTING NEXIN-13"/>
    <property type="match status" value="1"/>
</dbReference>
<keyword evidence="3" id="KW-1185">Reference proteome</keyword>
<dbReference type="AlphaFoldDB" id="A0A1B2JEX6"/>
<dbReference type="PANTHER" id="PTHR22775">
    <property type="entry name" value="SORTING NEXIN"/>
    <property type="match status" value="1"/>
</dbReference>
<dbReference type="InterPro" id="IPR003114">
    <property type="entry name" value="Phox_assoc"/>
</dbReference>
<dbReference type="EMBL" id="CP014586">
    <property type="protein sequence ID" value="ANZ76600.1"/>
    <property type="molecule type" value="Genomic_DNA"/>
</dbReference>
<evidence type="ECO:0000259" key="1">
    <source>
        <dbReference type="PROSITE" id="PS51207"/>
    </source>
</evidence>
<reference evidence="2 3" key="1">
    <citation type="submission" date="2016-02" db="EMBL/GenBank/DDBJ databases">
        <title>Comparative genomic and transcriptomic foundation for Pichia pastoris.</title>
        <authorList>
            <person name="Love K.R."/>
            <person name="Shah K.A."/>
            <person name="Whittaker C.A."/>
            <person name="Wu J."/>
            <person name="Bartlett M.C."/>
            <person name="Ma D."/>
            <person name="Leeson R.L."/>
            <person name="Priest M."/>
            <person name="Young S.K."/>
            <person name="Love J.C."/>
        </authorList>
    </citation>
    <scope>NUCLEOTIDE SEQUENCE [LARGE SCALE GENOMIC DNA]</scope>
    <source>
        <strain evidence="2 3">ATCC 28485</strain>
    </source>
</reference>
<dbReference type="Proteomes" id="UP000094565">
    <property type="component" value="Chromosome 3"/>
</dbReference>
<proteinExistence type="predicted"/>